<evidence type="ECO:0000313" key="1">
    <source>
        <dbReference type="EMBL" id="CAG7829875.1"/>
    </source>
</evidence>
<evidence type="ECO:0000313" key="2">
    <source>
        <dbReference type="Proteomes" id="UP000708208"/>
    </source>
</evidence>
<name>A0A8J2PN66_9HEXA</name>
<keyword evidence="2" id="KW-1185">Reference proteome</keyword>
<dbReference type="Proteomes" id="UP000708208">
    <property type="component" value="Unassembled WGS sequence"/>
</dbReference>
<accession>A0A8J2PN66</accession>
<dbReference type="AlphaFoldDB" id="A0A8J2PN66"/>
<sequence>MSLTAAIYIELYNHLESYKENGDHHISKITAAKLACNKLNVYYPKTDGLVYVMGILLDPR</sequence>
<reference evidence="1" key="1">
    <citation type="submission" date="2021-06" db="EMBL/GenBank/DDBJ databases">
        <authorList>
            <person name="Hodson N. C."/>
            <person name="Mongue J. A."/>
            <person name="Jaron S. K."/>
        </authorList>
    </citation>
    <scope>NUCLEOTIDE SEQUENCE</scope>
</reference>
<proteinExistence type="predicted"/>
<protein>
    <submittedName>
        <fullName evidence="1">Uncharacterized protein</fullName>
    </submittedName>
</protein>
<organism evidence="1 2">
    <name type="scientific">Allacma fusca</name>
    <dbReference type="NCBI Taxonomy" id="39272"/>
    <lineage>
        <taxon>Eukaryota</taxon>
        <taxon>Metazoa</taxon>
        <taxon>Ecdysozoa</taxon>
        <taxon>Arthropoda</taxon>
        <taxon>Hexapoda</taxon>
        <taxon>Collembola</taxon>
        <taxon>Symphypleona</taxon>
        <taxon>Sminthuridae</taxon>
        <taxon>Allacma</taxon>
    </lineage>
</organism>
<feature type="non-terminal residue" evidence="1">
    <location>
        <position position="1"/>
    </location>
</feature>
<dbReference type="EMBL" id="CAJVCH010553294">
    <property type="protein sequence ID" value="CAG7829875.1"/>
    <property type="molecule type" value="Genomic_DNA"/>
</dbReference>
<comment type="caution">
    <text evidence="1">The sequence shown here is derived from an EMBL/GenBank/DDBJ whole genome shotgun (WGS) entry which is preliminary data.</text>
</comment>
<dbReference type="OrthoDB" id="117690at2759"/>
<gene>
    <name evidence="1" type="ORF">AFUS01_LOCUS39716</name>
</gene>